<dbReference type="Pfam" id="PF08263">
    <property type="entry name" value="LRRNT_2"/>
    <property type="match status" value="1"/>
</dbReference>
<evidence type="ECO:0000259" key="4">
    <source>
        <dbReference type="Pfam" id="PF08263"/>
    </source>
</evidence>
<evidence type="ECO:0000313" key="5">
    <source>
        <dbReference type="EMBL" id="CAL1382726.1"/>
    </source>
</evidence>
<dbReference type="AlphaFoldDB" id="A0AAV2E9Y1"/>
<evidence type="ECO:0000256" key="2">
    <source>
        <dbReference type="ARBA" id="ARBA00022737"/>
    </source>
</evidence>
<feature type="chain" id="PRO_5043718632" description="Leucine-rich repeat-containing N-terminal plant-type domain-containing protein" evidence="3">
    <location>
        <begin position="39"/>
        <end position="147"/>
    </location>
</feature>
<feature type="signal peptide" evidence="3">
    <location>
        <begin position="1"/>
        <end position="38"/>
    </location>
</feature>
<dbReference type="Proteomes" id="UP001497516">
    <property type="component" value="Chromosome 4"/>
</dbReference>
<keyword evidence="6" id="KW-1185">Reference proteome</keyword>
<dbReference type="InterPro" id="IPR013210">
    <property type="entry name" value="LRR_N_plant-typ"/>
</dbReference>
<accession>A0AAV2E9Y1</accession>
<keyword evidence="2" id="KW-0677">Repeat</keyword>
<organism evidence="5 6">
    <name type="scientific">Linum trigynum</name>
    <dbReference type="NCBI Taxonomy" id="586398"/>
    <lineage>
        <taxon>Eukaryota</taxon>
        <taxon>Viridiplantae</taxon>
        <taxon>Streptophyta</taxon>
        <taxon>Embryophyta</taxon>
        <taxon>Tracheophyta</taxon>
        <taxon>Spermatophyta</taxon>
        <taxon>Magnoliopsida</taxon>
        <taxon>eudicotyledons</taxon>
        <taxon>Gunneridae</taxon>
        <taxon>Pentapetalae</taxon>
        <taxon>rosids</taxon>
        <taxon>fabids</taxon>
        <taxon>Malpighiales</taxon>
        <taxon>Linaceae</taxon>
        <taxon>Linum</taxon>
    </lineage>
</organism>
<evidence type="ECO:0000313" key="6">
    <source>
        <dbReference type="Proteomes" id="UP001497516"/>
    </source>
</evidence>
<proteinExistence type="predicted"/>
<feature type="domain" description="Leucine-rich repeat-containing N-terminal plant-type" evidence="4">
    <location>
        <begin position="47"/>
        <end position="83"/>
    </location>
</feature>
<protein>
    <recommendedName>
        <fullName evidence="4">Leucine-rich repeat-containing N-terminal plant-type domain-containing protein</fullName>
    </recommendedName>
</protein>
<keyword evidence="3" id="KW-0732">Signal</keyword>
<sequence>METKMRRASRVAYDSCCTSSRFLMALALAAVTVMTAEWQSCVGNCLEHERLTLLDIYAFLGDDGALYSQSSDDCCGWEEVSCDDTTGRVSKGFGGMEESSASALELSPLSGARRRREARIDRRRRVGSRDGGIVDGAVARLAQNGMN</sequence>
<keyword evidence="1" id="KW-0433">Leucine-rich repeat</keyword>
<dbReference type="EMBL" id="OZ034817">
    <property type="protein sequence ID" value="CAL1382726.1"/>
    <property type="molecule type" value="Genomic_DNA"/>
</dbReference>
<name>A0AAV2E9Y1_9ROSI</name>
<evidence type="ECO:0000256" key="1">
    <source>
        <dbReference type="ARBA" id="ARBA00022614"/>
    </source>
</evidence>
<gene>
    <name evidence="5" type="ORF">LTRI10_LOCUS24038</name>
</gene>
<evidence type="ECO:0000256" key="3">
    <source>
        <dbReference type="SAM" id="SignalP"/>
    </source>
</evidence>
<reference evidence="5 6" key="1">
    <citation type="submission" date="2024-04" db="EMBL/GenBank/DDBJ databases">
        <authorList>
            <person name="Fracassetti M."/>
        </authorList>
    </citation>
    <scope>NUCLEOTIDE SEQUENCE [LARGE SCALE GENOMIC DNA]</scope>
</reference>